<dbReference type="PANTHER" id="PTHR13184">
    <property type="entry name" value="37S RIBOSOMAL PROTEIN S22"/>
    <property type="match status" value="1"/>
</dbReference>
<gene>
    <name evidence="9" type="primary">RSM22</name>
    <name evidence="9" type="ORF">LTR09_006348</name>
</gene>
<evidence type="ECO:0000256" key="8">
    <source>
        <dbReference type="SAM" id="MobiDB-lite"/>
    </source>
</evidence>
<evidence type="ECO:0000313" key="9">
    <source>
        <dbReference type="EMBL" id="KAK3052494.1"/>
    </source>
</evidence>
<keyword evidence="6" id="KW-0496">Mitochondrion</keyword>
<evidence type="ECO:0000256" key="6">
    <source>
        <dbReference type="ARBA" id="ARBA00023128"/>
    </source>
</evidence>
<reference evidence="9" key="1">
    <citation type="submission" date="2023-04" db="EMBL/GenBank/DDBJ databases">
        <title>Black Yeasts Isolated from many extreme environments.</title>
        <authorList>
            <person name="Coleine C."/>
            <person name="Stajich J.E."/>
            <person name="Selbmann L."/>
        </authorList>
    </citation>
    <scope>NUCLEOTIDE SEQUENCE</scope>
    <source>
        <strain evidence="9">CCFEE 5312</strain>
    </source>
</reference>
<evidence type="ECO:0000256" key="3">
    <source>
        <dbReference type="ARBA" id="ARBA00022946"/>
    </source>
</evidence>
<feature type="compositionally biased region" description="Polar residues" evidence="8">
    <location>
        <begin position="28"/>
        <end position="40"/>
    </location>
</feature>
<evidence type="ECO:0000256" key="2">
    <source>
        <dbReference type="ARBA" id="ARBA00022723"/>
    </source>
</evidence>
<dbReference type="Proteomes" id="UP001271007">
    <property type="component" value="Unassembled WGS sequence"/>
</dbReference>
<evidence type="ECO:0000256" key="7">
    <source>
        <dbReference type="ARBA" id="ARBA00045681"/>
    </source>
</evidence>
<protein>
    <submittedName>
        <fullName evidence="9">37S ribosomal protein S22</fullName>
    </submittedName>
</protein>
<dbReference type="GO" id="GO:0051536">
    <property type="term" value="F:iron-sulfur cluster binding"/>
    <property type="evidence" value="ECO:0007669"/>
    <property type="project" value="UniProtKB-KW"/>
</dbReference>
<keyword evidence="3" id="KW-0809">Transit peptide</keyword>
<dbReference type="EMBL" id="JAWDJX010000020">
    <property type="protein sequence ID" value="KAK3052494.1"/>
    <property type="molecule type" value="Genomic_DNA"/>
</dbReference>
<dbReference type="GO" id="GO:0005763">
    <property type="term" value="C:mitochondrial small ribosomal subunit"/>
    <property type="evidence" value="ECO:0007669"/>
    <property type="project" value="TreeGrafter"/>
</dbReference>
<evidence type="ECO:0000313" key="10">
    <source>
        <dbReference type="Proteomes" id="UP001271007"/>
    </source>
</evidence>
<feature type="region of interest" description="Disordered" evidence="8">
    <location>
        <begin position="28"/>
        <end position="60"/>
    </location>
</feature>
<comment type="subcellular location">
    <subcellularLocation>
        <location evidence="1">Mitochondrion</location>
    </subcellularLocation>
</comment>
<accession>A0AAJ0DM32</accession>
<sequence length="796" mass="87911">MSTAKTKRINVTYPTQSTTTRFLSTARVTPQQAAKQQPGRSSAHIDEATEKQDIVPWNGLDPKTPAQAALHAREVFGDALPEGFLDEEGYKAYERLYGTPLKFEEVDDVVDGEGVVVLEEEEGTGVLREGQDGELEEVAFEEGDVVDEGDEGSEAEVLGEDGEDVGVGVNADGKRRFIPREGDENLVDDINAAFADGERVYEDRGYTSNADEEEPFMRAHPLTIANRFGTSPATLALPQHSLVDAIEQQLAGTANVHLEQAAHRVFGGTGLPYSTSTPALGKTMQQKPISLDASQIRMSDMEADAFIATLMPGMYASVMSVLVETRKRLGSAWAEELVRKAQKSELRILDAGGAGAGILAVRELIRAEWERMHEEDPSLQSNMALAEADGKIGGASASAPLGTATVLAGSDTLRKRASQLLENTTFVPRLPDYLHTEEAKKKGKFDIVIAPYTLWQLKEDYVRKSHMQNLWSMLSQDGGVMVLLEKGIPRGFELVAAARNYLLESRIASGSDDTSNSDQRSVYAGVDTEGKEKGMIIAPCTNHEACPMYMPQGMVKGRRDICHFAQRYVRPPFLQRILGAKDKNWEDVKFSYISVMRGRDLREQESEEIEQSDAATKRAFEGYGIPNAEAEEHRQPRHERVPHSLSLPRAVLPPLKRRGHVILDLCTPSGTLERWNVPRSFSKQAYRDARKSSWGDLWALGAKTSVPRTPKIKKRTGKADLDVKTVKRKKAISYTEPGAPFDHDEYGRIVLYTPTEDSAEISPTGGVLRGRKVKGIRDKRDKTAAGNGRRRFNNDE</sequence>
<dbReference type="InterPro" id="IPR052571">
    <property type="entry name" value="Mt_RNA_Methyltransferase"/>
</dbReference>
<dbReference type="GO" id="GO:0046872">
    <property type="term" value="F:metal ion binding"/>
    <property type="evidence" value="ECO:0007669"/>
    <property type="project" value="UniProtKB-KW"/>
</dbReference>
<keyword evidence="9" id="KW-0687">Ribonucleoprotein</keyword>
<keyword evidence="5" id="KW-0411">Iron-sulfur</keyword>
<dbReference type="InterPro" id="IPR015324">
    <property type="entry name" value="Ribosomal_Rsm22-like"/>
</dbReference>
<evidence type="ECO:0000256" key="5">
    <source>
        <dbReference type="ARBA" id="ARBA00023014"/>
    </source>
</evidence>
<dbReference type="PANTHER" id="PTHR13184:SF5">
    <property type="entry name" value="METHYLTRANSFERASE-LIKE PROTEIN 17, MITOCHONDRIAL"/>
    <property type="match status" value="1"/>
</dbReference>
<dbReference type="AlphaFoldDB" id="A0AAJ0DM32"/>
<dbReference type="GO" id="GO:0008168">
    <property type="term" value="F:methyltransferase activity"/>
    <property type="evidence" value="ECO:0007669"/>
    <property type="project" value="InterPro"/>
</dbReference>
<feature type="compositionally biased region" description="Basic and acidic residues" evidence="8">
    <location>
        <begin position="43"/>
        <end position="53"/>
    </location>
</feature>
<comment type="caution">
    <text evidence="9">The sequence shown here is derived from an EMBL/GenBank/DDBJ whole genome shotgun (WGS) entry which is preliminary data.</text>
</comment>
<keyword evidence="2" id="KW-0479">Metal-binding</keyword>
<name>A0AAJ0DM32_9PEZI</name>
<keyword evidence="10" id="KW-1185">Reference proteome</keyword>
<dbReference type="GO" id="GO:0006412">
    <property type="term" value="P:translation"/>
    <property type="evidence" value="ECO:0007669"/>
    <property type="project" value="InterPro"/>
</dbReference>
<dbReference type="Pfam" id="PF09243">
    <property type="entry name" value="Rsm22"/>
    <property type="match status" value="1"/>
</dbReference>
<proteinExistence type="predicted"/>
<keyword evidence="4" id="KW-0408">Iron</keyword>
<dbReference type="GO" id="GO:0003735">
    <property type="term" value="F:structural constituent of ribosome"/>
    <property type="evidence" value="ECO:0007669"/>
    <property type="project" value="TreeGrafter"/>
</dbReference>
<evidence type="ECO:0000256" key="4">
    <source>
        <dbReference type="ARBA" id="ARBA00023004"/>
    </source>
</evidence>
<comment type="function">
    <text evidence="7">Mitochondrial ribosome (mitoribosome) assembly factor. Binds at the interface of the head and body domains of the mitochondrial small ribosomal subunit (mt-SSU), occluding the mRNA channel and preventing compaction of the head domain towards the body. Probable inactive methyltransferase: retains the characteristic folding and ability to bind S-adenosyl-L-methionine, but it probably lost its methyltransferase activity.</text>
</comment>
<keyword evidence="9" id="KW-0689">Ribosomal protein</keyword>
<feature type="region of interest" description="Disordered" evidence="8">
    <location>
        <begin position="757"/>
        <end position="796"/>
    </location>
</feature>
<organism evidence="9 10">
    <name type="scientific">Extremus antarcticus</name>
    <dbReference type="NCBI Taxonomy" id="702011"/>
    <lineage>
        <taxon>Eukaryota</taxon>
        <taxon>Fungi</taxon>
        <taxon>Dikarya</taxon>
        <taxon>Ascomycota</taxon>
        <taxon>Pezizomycotina</taxon>
        <taxon>Dothideomycetes</taxon>
        <taxon>Dothideomycetidae</taxon>
        <taxon>Mycosphaerellales</taxon>
        <taxon>Extremaceae</taxon>
        <taxon>Extremus</taxon>
    </lineage>
</organism>
<evidence type="ECO:0000256" key="1">
    <source>
        <dbReference type="ARBA" id="ARBA00004173"/>
    </source>
</evidence>